<comment type="caution">
    <text evidence="9">The sequence shown here is derived from an EMBL/GenBank/DDBJ whole genome shotgun (WGS) entry which is preliminary data.</text>
</comment>
<dbReference type="EMBL" id="CM035443">
    <property type="protein sequence ID" value="KAH7278799.1"/>
    <property type="molecule type" value="Genomic_DNA"/>
</dbReference>
<dbReference type="PANTHER" id="PTHR43329">
    <property type="entry name" value="EPOXIDE HYDROLASE"/>
    <property type="match status" value="1"/>
</dbReference>
<comment type="function">
    <text evidence="6">Epoxide hydrolase involved in the biosynthesis of cucurbitacin and mogroside tetracyclic triterpene natural products (e.g. siamenoside I and mogrosides IV, V and VI). Cucurbitacins have cytotoxic properties and exhibit deterrent taste as a defense barrier against herbivores. Mogrosides are nonsugar highly oxygenated compounds used as high-intensity zero-calorie sweeteners; they also possess pharmacological properties such as regulating immunity, lowering blood sugar and lipid levels, protecting the liver, and acting as antioxidants and antitumor agents. Catalyzes the hydrolysis of aromatic epoxide-containing substrates, such as the conversion of 24,25-epoxycucurbitadienol to 24,25-dihydroxycucurbitadienol.</text>
</comment>
<dbReference type="OrthoDB" id="7130006at2759"/>
<comment type="catalytic activity">
    <reaction evidence="7">
        <text>(24S)-24,25-epoxycucurbitadienol + H2O = (24R)-24,25-dihydroxycucurbitadienol</text>
        <dbReference type="Rhea" id="RHEA:81855"/>
        <dbReference type="ChEBI" id="CHEBI:15377"/>
        <dbReference type="ChEBI" id="CHEBI:229949"/>
        <dbReference type="ChEBI" id="CHEBI:229950"/>
    </reaction>
    <physiologicalReaction direction="left-to-right" evidence="7">
        <dbReference type="Rhea" id="RHEA:81856"/>
    </physiologicalReaction>
</comment>
<evidence type="ECO:0000256" key="7">
    <source>
        <dbReference type="ARBA" id="ARBA00093212"/>
    </source>
</evidence>
<dbReference type="InterPro" id="IPR029058">
    <property type="entry name" value="AB_hydrolase_fold"/>
</dbReference>
<feature type="domain" description="AB hydrolase-1" evidence="8">
    <location>
        <begin position="25"/>
        <end position="296"/>
    </location>
</feature>
<dbReference type="Pfam" id="PF00561">
    <property type="entry name" value="Abhydrolase_1"/>
    <property type="match status" value="1"/>
</dbReference>
<dbReference type="EC" id="3.3.2.10" evidence="2"/>
<evidence type="ECO:0000256" key="6">
    <source>
        <dbReference type="ARBA" id="ARBA00058358"/>
    </source>
</evidence>
<evidence type="ECO:0000259" key="8">
    <source>
        <dbReference type="Pfam" id="PF00561"/>
    </source>
</evidence>
<dbReference type="AlphaFoldDB" id="A0A8T2Q523"/>
<evidence type="ECO:0000256" key="2">
    <source>
        <dbReference type="ARBA" id="ARBA00013006"/>
    </source>
</evidence>
<dbReference type="InterPro" id="IPR000073">
    <property type="entry name" value="AB_hydrolase_1"/>
</dbReference>
<keyword evidence="3" id="KW-0378">Hydrolase</keyword>
<evidence type="ECO:0000256" key="5">
    <source>
        <dbReference type="ARBA" id="ARBA00051067"/>
    </source>
</evidence>
<protein>
    <recommendedName>
        <fullName evidence="2">soluble epoxide hydrolase</fullName>
        <ecNumber evidence="2">3.3.2.10</ecNumber>
    </recommendedName>
</protein>
<dbReference type="Gene3D" id="3.40.50.1820">
    <property type="entry name" value="alpha/beta hydrolase"/>
    <property type="match status" value="1"/>
</dbReference>
<dbReference type="OMA" id="ACEEEMH"/>
<evidence type="ECO:0000313" key="9">
    <source>
        <dbReference type="EMBL" id="KAH7278799.1"/>
    </source>
</evidence>
<evidence type="ECO:0000313" key="10">
    <source>
        <dbReference type="Proteomes" id="UP000825935"/>
    </source>
</evidence>
<evidence type="ECO:0000256" key="4">
    <source>
        <dbReference type="ARBA" id="ARBA00038334"/>
    </source>
</evidence>
<keyword evidence="10" id="KW-1185">Reference proteome</keyword>
<dbReference type="GO" id="GO:0004301">
    <property type="term" value="F:epoxide hydrolase activity"/>
    <property type="evidence" value="ECO:0007669"/>
    <property type="project" value="UniProtKB-EC"/>
</dbReference>
<dbReference type="PRINTS" id="PR00412">
    <property type="entry name" value="EPOXHYDRLASE"/>
</dbReference>
<gene>
    <name evidence="9" type="ORF">KP509_38G056800</name>
</gene>
<dbReference type="PRINTS" id="PR00111">
    <property type="entry name" value="ABHYDROLASE"/>
</dbReference>
<dbReference type="FunFam" id="3.40.50.1820:FF:000161">
    <property type="entry name" value="Epoxide hydrolase"/>
    <property type="match status" value="1"/>
</dbReference>
<proteinExistence type="inferred from homology"/>
<accession>A0A8T2Q523</accession>
<organism evidence="9 10">
    <name type="scientific">Ceratopteris richardii</name>
    <name type="common">Triangle waterfern</name>
    <dbReference type="NCBI Taxonomy" id="49495"/>
    <lineage>
        <taxon>Eukaryota</taxon>
        <taxon>Viridiplantae</taxon>
        <taxon>Streptophyta</taxon>
        <taxon>Embryophyta</taxon>
        <taxon>Tracheophyta</taxon>
        <taxon>Polypodiopsida</taxon>
        <taxon>Polypodiidae</taxon>
        <taxon>Polypodiales</taxon>
        <taxon>Pteridineae</taxon>
        <taxon>Pteridaceae</taxon>
        <taxon>Parkerioideae</taxon>
        <taxon>Ceratopteris</taxon>
    </lineage>
</organism>
<comment type="catalytic activity">
    <reaction evidence="5">
        <text>an epoxide + H2O = an ethanediol</text>
        <dbReference type="Rhea" id="RHEA:19037"/>
        <dbReference type="ChEBI" id="CHEBI:15377"/>
        <dbReference type="ChEBI" id="CHEBI:32955"/>
        <dbReference type="ChEBI" id="CHEBI:140594"/>
        <dbReference type="EC" id="3.3.2.10"/>
    </reaction>
    <physiologicalReaction direction="left-to-right" evidence="5">
        <dbReference type="Rhea" id="RHEA:19038"/>
    </physiologicalReaction>
</comment>
<evidence type="ECO:0000256" key="3">
    <source>
        <dbReference type="ARBA" id="ARBA00022801"/>
    </source>
</evidence>
<dbReference type="SUPFAM" id="SSF53474">
    <property type="entry name" value="alpha/beta-Hydrolases"/>
    <property type="match status" value="1"/>
</dbReference>
<reference evidence="9" key="1">
    <citation type="submission" date="2021-08" db="EMBL/GenBank/DDBJ databases">
        <title>WGS assembly of Ceratopteris richardii.</title>
        <authorList>
            <person name="Marchant D.B."/>
            <person name="Chen G."/>
            <person name="Jenkins J."/>
            <person name="Shu S."/>
            <person name="Leebens-Mack J."/>
            <person name="Grimwood J."/>
            <person name="Schmutz J."/>
            <person name="Soltis P."/>
            <person name="Soltis D."/>
            <person name="Chen Z.-H."/>
        </authorList>
    </citation>
    <scope>NUCLEOTIDE SEQUENCE</scope>
    <source>
        <strain evidence="9">Whitten #5841</strain>
        <tissue evidence="9">Leaf</tissue>
    </source>
</reference>
<comment type="pathway">
    <text evidence="1">Secondary metabolite biosynthesis; terpenoid biosynthesis.</text>
</comment>
<sequence>MEQLLHKNVSTNGILMHFVEMGSGPVVLFLHGFPDGWFGWRKQIPVFAKAGFRTIAPDMRGYGDSSAPEGVNNYTYLHIVGDLIGLLDALEVDKVFVVGHDWGATIAWQMTIFRPDRVIALANLSVYYTPRNPKGSFVTLMREHVGDDHYFVKFQLPGEAEARIEQVTYDGFFRHVFSNKFTPLLPDWSKAFEEKGPLPESTSEEDLAHYVSEFQKHGFTPALNYYRAFDLSWELTAAWMNCKVLVPTIFMIGDQDLVYHFPNAQQDIQRMAEHFPLLKEITIVEGANHFLQVERPDIVNDHILKSFKNFLAKL</sequence>
<evidence type="ECO:0000256" key="1">
    <source>
        <dbReference type="ARBA" id="ARBA00004721"/>
    </source>
</evidence>
<comment type="similarity">
    <text evidence="4">Belongs to the AB hydrolase superfamily. Epoxide hydrolase family.</text>
</comment>
<name>A0A8T2Q523_CERRI</name>
<dbReference type="InterPro" id="IPR000639">
    <property type="entry name" value="Epox_hydrolase-like"/>
</dbReference>
<dbReference type="Proteomes" id="UP000825935">
    <property type="component" value="Chromosome 38"/>
</dbReference>